<evidence type="ECO:0000256" key="3">
    <source>
        <dbReference type="SAM" id="SignalP"/>
    </source>
</evidence>
<protein>
    <recommendedName>
        <fullName evidence="4">Glycoside hydrolase family 31 TIM barrel domain-containing protein</fullName>
    </recommendedName>
</protein>
<evidence type="ECO:0000256" key="1">
    <source>
        <dbReference type="ARBA" id="ARBA00007806"/>
    </source>
</evidence>
<evidence type="ECO:0000313" key="5">
    <source>
        <dbReference type="EMBL" id="CUE76599.1"/>
    </source>
</evidence>
<reference evidence="6" key="1">
    <citation type="submission" date="2015-09" db="EMBL/GenBank/DDBJ databases">
        <authorList>
            <consortium name="Pathogen Informatics"/>
        </authorList>
    </citation>
    <scope>NUCLEOTIDE SEQUENCE [LARGE SCALE GENOMIC DNA]</scope>
    <source>
        <strain evidence="6">Lake Konstanz</strain>
    </source>
</reference>
<evidence type="ECO:0000313" key="6">
    <source>
        <dbReference type="Proteomes" id="UP000051952"/>
    </source>
</evidence>
<proteinExistence type="inferred from homology"/>
<dbReference type="InterPro" id="IPR000322">
    <property type="entry name" value="Glyco_hydro_31_TIM"/>
</dbReference>
<dbReference type="VEuPathDB" id="TriTrypDB:BSAL_56170"/>
<dbReference type="GO" id="GO:0005975">
    <property type="term" value="P:carbohydrate metabolic process"/>
    <property type="evidence" value="ECO:0007669"/>
    <property type="project" value="InterPro"/>
</dbReference>
<keyword evidence="2" id="KW-0378">Hydrolase</keyword>
<sequence length="922" mass="103187">MKHPVLLLILLTLSIFHVTRRYLWTSSVATQQQQDSDDDGDVARTLDAAHEHSVQLLHQSIPVDVDKPVSFDVDAEENSGDRRLPTLAASTPASHLHTPYALWAHGHLLFLHHSLHGYKGMEDESRRFSQHDIPVDAIVLDAYWWHPSRFLEPHPQLYERGWKQTSSGAPKVVLWVSALVPTSSRDYIEGRQRHYFLHRGDKTSGNKNTSDTPHIFEWGRKDGPALHGALVDFTNVQAVTWLANKFETLLRENPQVFGVRCAGVDALVEHTTDLFGGIGHIDSSLYRSMYYRFFLDIGRKVRGPTFLMMGRAVDSFGSYHYQKFAPRDSLFAGFVGDHPFTFSGLRESAMNVIHSAYHCYVNIGVVVGGSYATLPQTAESFREAEEQSSMVDLGLHDTQQLSNRLQRSYREAELFPVVMNNHAGGGDTQCSSVVALRQSRERELFLRWVQFGAMLPFLINGGGDRYNSLLRSSSSSSSVVATTYRTLVNEHRALALYYSTEAIDSLDHFFDSEFHYQNVPFKTKTSKLREDPRAQHCSIMPLRKIPVSFAEPNSAEVEWALRVGDHLIVIPVLHSFGSSSERRIPLQHLLQQLDISLLNAAGSSTTTTTPTEWVLVSDISNVFVLDGRIKHQHDAFFHVPAPTGAPLVLRRRDAIIPLVLPIATSTSPTMTLVAGDVVIFSLDSPRGADKNTVAAASQQPQPLMARTRTTLTGEQDAVIPAMQTTVSRRSSTNHIDASSEGELLNFEVTFLSDENDKGEEAADDTIWNSWFSDDEKENTKFLWDSSLRFVFGYSEATSVNGKLLPVVDMPSPTCRCLFEPESLDEDHTRADVECAVASTQSTEDGHEKNLRLQEQGSQFLHRRHRVDDATLKLLLDDQPTTKSDEALRCVVRTSSRASALKVQQLLVASPIHGEVRCSCSQW</sequence>
<feature type="chain" id="PRO_5006621386" description="Glycoside hydrolase family 31 TIM barrel domain-containing protein" evidence="3">
    <location>
        <begin position="22"/>
        <end position="922"/>
    </location>
</feature>
<evidence type="ECO:0000256" key="2">
    <source>
        <dbReference type="RuleBase" id="RU361185"/>
    </source>
</evidence>
<feature type="signal peptide" evidence="3">
    <location>
        <begin position="1"/>
        <end position="21"/>
    </location>
</feature>
<dbReference type="Proteomes" id="UP000051952">
    <property type="component" value="Unassembled WGS sequence"/>
</dbReference>
<dbReference type="Gene3D" id="3.20.20.80">
    <property type="entry name" value="Glycosidases"/>
    <property type="match status" value="1"/>
</dbReference>
<organism evidence="5 6">
    <name type="scientific">Bodo saltans</name>
    <name type="common">Flagellated protozoan</name>
    <dbReference type="NCBI Taxonomy" id="75058"/>
    <lineage>
        <taxon>Eukaryota</taxon>
        <taxon>Discoba</taxon>
        <taxon>Euglenozoa</taxon>
        <taxon>Kinetoplastea</taxon>
        <taxon>Metakinetoplastina</taxon>
        <taxon>Eubodonida</taxon>
        <taxon>Bodonidae</taxon>
        <taxon>Bodo</taxon>
    </lineage>
</organism>
<dbReference type="EMBL" id="CYKH01000185">
    <property type="protein sequence ID" value="CUE76599.1"/>
    <property type="molecule type" value="Genomic_DNA"/>
</dbReference>
<keyword evidence="3" id="KW-0732">Signal</keyword>
<name>A0A0S4IN17_BODSA</name>
<dbReference type="AlphaFoldDB" id="A0A0S4IN17"/>
<dbReference type="GO" id="GO:0004553">
    <property type="term" value="F:hydrolase activity, hydrolyzing O-glycosyl compounds"/>
    <property type="evidence" value="ECO:0007669"/>
    <property type="project" value="InterPro"/>
</dbReference>
<dbReference type="SUPFAM" id="SSF51445">
    <property type="entry name" value="(Trans)glycosidases"/>
    <property type="match status" value="1"/>
</dbReference>
<keyword evidence="6" id="KW-1185">Reference proteome</keyword>
<keyword evidence="2" id="KW-0326">Glycosidase</keyword>
<accession>A0A0S4IN17</accession>
<dbReference type="Pfam" id="PF01055">
    <property type="entry name" value="Glyco_hydro_31_2nd"/>
    <property type="match status" value="1"/>
</dbReference>
<evidence type="ECO:0000259" key="4">
    <source>
        <dbReference type="Pfam" id="PF01055"/>
    </source>
</evidence>
<feature type="domain" description="Glycoside hydrolase family 31 TIM barrel" evidence="4">
    <location>
        <begin position="102"/>
        <end position="261"/>
    </location>
</feature>
<comment type="similarity">
    <text evidence="1 2">Belongs to the glycosyl hydrolase 31 family.</text>
</comment>
<gene>
    <name evidence="5" type="ORF">BSAL_56170</name>
</gene>
<dbReference type="OrthoDB" id="10070917at2759"/>
<dbReference type="InterPro" id="IPR017853">
    <property type="entry name" value="GH"/>
</dbReference>